<dbReference type="InterPro" id="IPR002372">
    <property type="entry name" value="PQQ_rpt_dom"/>
</dbReference>
<dbReference type="Pfam" id="PF01011">
    <property type="entry name" value="PQQ"/>
    <property type="match status" value="1"/>
</dbReference>
<evidence type="ECO:0000259" key="1">
    <source>
        <dbReference type="Pfam" id="PF01011"/>
    </source>
</evidence>
<organism evidence="2 3">
    <name type="scientific">Autumnicola psychrophila</name>
    <dbReference type="NCBI Taxonomy" id="3075592"/>
    <lineage>
        <taxon>Bacteria</taxon>
        <taxon>Pseudomonadati</taxon>
        <taxon>Bacteroidota</taxon>
        <taxon>Flavobacteriia</taxon>
        <taxon>Flavobacteriales</taxon>
        <taxon>Flavobacteriaceae</taxon>
        <taxon>Autumnicola</taxon>
    </lineage>
</organism>
<dbReference type="EMBL" id="JAVRHN010000001">
    <property type="protein sequence ID" value="MDT0685006.1"/>
    <property type="molecule type" value="Genomic_DNA"/>
</dbReference>
<keyword evidence="3" id="KW-1185">Reference proteome</keyword>
<gene>
    <name evidence="2" type="ORF">RM541_01425</name>
</gene>
<proteinExistence type="predicted"/>
<accession>A0ABU3DMS4</accession>
<sequence>MDEIEILWMYPTGDERSYFFNPLIVDSTMYVMGKNNSLIALNVKTGKEIWIHTNLKGITRRGINYWESSE</sequence>
<protein>
    <recommendedName>
        <fullName evidence="1">Pyrrolo-quinoline quinone repeat domain-containing protein</fullName>
    </recommendedName>
</protein>
<evidence type="ECO:0000313" key="3">
    <source>
        <dbReference type="Proteomes" id="UP001253848"/>
    </source>
</evidence>
<dbReference type="SUPFAM" id="SSF50998">
    <property type="entry name" value="Quinoprotein alcohol dehydrogenase-like"/>
    <property type="match status" value="1"/>
</dbReference>
<dbReference type="RefSeq" id="WP_311498445.1">
    <property type="nucleotide sequence ID" value="NZ_JAVRHN010000001.1"/>
</dbReference>
<feature type="domain" description="Pyrrolo-quinoline quinone repeat" evidence="1">
    <location>
        <begin position="3"/>
        <end position="69"/>
    </location>
</feature>
<evidence type="ECO:0000313" key="2">
    <source>
        <dbReference type="EMBL" id="MDT0685006.1"/>
    </source>
</evidence>
<comment type="caution">
    <text evidence="2">The sequence shown here is derived from an EMBL/GenBank/DDBJ whole genome shotgun (WGS) entry which is preliminary data.</text>
</comment>
<reference evidence="2 3" key="1">
    <citation type="submission" date="2023-09" db="EMBL/GenBank/DDBJ databases">
        <authorList>
            <person name="Rey-Velasco X."/>
        </authorList>
    </citation>
    <scope>NUCLEOTIDE SEQUENCE [LARGE SCALE GENOMIC DNA]</scope>
    <source>
        <strain evidence="2 3">F225</strain>
    </source>
</reference>
<name>A0ABU3DMS4_9FLAO</name>
<dbReference type="InterPro" id="IPR011047">
    <property type="entry name" value="Quinoprotein_ADH-like_sf"/>
</dbReference>
<dbReference type="Proteomes" id="UP001253848">
    <property type="component" value="Unassembled WGS sequence"/>
</dbReference>
<dbReference type="Gene3D" id="2.140.10.10">
    <property type="entry name" value="Quinoprotein alcohol dehydrogenase-like superfamily"/>
    <property type="match status" value="1"/>
</dbReference>